<dbReference type="EMBL" id="DOZN01000008">
    <property type="protein sequence ID" value="HCC42126.1"/>
    <property type="molecule type" value="Genomic_DNA"/>
</dbReference>
<organism evidence="4 5">
    <name type="scientific">candidate division WWE3 bacterium</name>
    <dbReference type="NCBI Taxonomy" id="2053526"/>
    <lineage>
        <taxon>Bacteria</taxon>
        <taxon>Katanobacteria</taxon>
    </lineage>
</organism>
<dbReference type="PANTHER" id="PTHR35788">
    <property type="entry name" value="EXPORTED PROTEIN-RELATED"/>
    <property type="match status" value="1"/>
</dbReference>
<feature type="domain" description="G5" evidence="3">
    <location>
        <begin position="509"/>
        <end position="585"/>
    </location>
</feature>
<dbReference type="AlphaFoldDB" id="A0A3D0ZPT7"/>
<dbReference type="Proteomes" id="UP000263336">
    <property type="component" value="Unassembled WGS sequence"/>
</dbReference>
<evidence type="ECO:0000256" key="2">
    <source>
        <dbReference type="SAM" id="Phobius"/>
    </source>
</evidence>
<dbReference type="PANTHER" id="PTHR35788:SF1">
    <property type="entry name" value="EXPORTED PROTEIN"/>
    <property type="match status" value="1"/>
</dbReference>
<evidence type="ECO:0000256" key="1">
    <source>
        <dbReference type="ARBA" id="ARBA00022729"/>
    </source>
</evidence>
<comment type="caution">
    <text evidence="4">The sequence shown here is derived from an EMBL/GenBank/DDBJ whole genome shotgun (WGS) entry which is preliminary data.</text>
</comment>
<dbReference type="InterPro" id="IPR052913">
    <property type="entry name" value="Glycopeptide_resist_protein"/>
</dbReference>
<reference evidence="4 5" key="1">
    <citation type="journal article" date="2018" name="Nat. Biotechnol.">
        <title>A standardized bacterial taxonomy based on genome phylogeny substantially revises the tree of life.</title>
        <authorList>
            <person name="Parks D.H."/>
            <person name="Chuvochina M."/>
            <person name="Waite D.W."/>
            <person name="Rinke C."/>
            <person name="Skarshewski A."/>
            <person name="Chaumeil P.A."/>
            <person name="Hugenholtz P."/>
        </authorList>
    </citation>
    <scope>NUCLEOTIDE SEQUENCE [LARGE SCALE GENOMIC DNA]</scope>
    <source>
        <strain evidence="4">UBA11701</strain>
    </source>
</reference>
<dbReference type="InterPro" id="IPR022029">
    <property type="entry name" value="YoaR-like_PG-bd"/>
</dbReference>
<keyword evidence="2" id="KW-0812">Transmembrane</keyword>
<protein>
    <recommendedName>
        <fullName evidence="3">G5 domain-containing protein</fullName>
    </recommendedName>
</protein>
<evidence type="ECO:0000313" key="5">
    <source>
        <dbReference type="Proteomes" id="UP000263336"/>
    </source>
</evidence>
<dbReference type="InterPro" id="IPR007391">
    <property type="entry name" value="Vancomycin_resist_VanW"/>
</dbReference>
<dbReference type="SMART" id="SM01208">
    <property type="entry name" value="G5"/>
    <property type="match status" value="1"/>
</dbReference>
<feature type="transmembrane region" description="Helical" evidence="2">
    <location>
        <begin position="20"/>
        <end position="38"/>
    </location>
</feature>
<evidence type="ECO:0000313" key="4">
    <source>
        <dbReference type="EMBL" id="HCC42126.1"/>
    </source>
</evidence>
<dbReference type="InterPro" id="IPR011098">
    <property type="entry name" value="G5_dom"/>
</dbReference>
<dbReference type="Pfam" id="PF04294">
    <property type="entry name" value="VanW"/>
    <property type="match status" value="1"/>
</dbReference>
<keyword evidence="1" id="KW-0732">Signal</keyword>
<evidence type="ECO:0000259" key="3">
    <source>
        <dbReference type="SMART" id="SM01208"/>
    </source>
</evidence>
<accession>A0A3D0ZPT7</accession>
<sequence length="585" mass="64873">MPTLLQRIKNLAFSNVSKKLLFLVYFLLLLATLYHVYYAKRIVPGVTVGDVSLGGKNLVQARNALEAREKTLDKKVVLKYDGKEYAVTAEDIDLTYDWEGTVLRAFEIGRTGNVLRDTKDKLAGLVKNLNIPAYHDHSDEKLISVLSEAKSLFNVIAQNAGVKMEKGKLVVTPESEGKKVLDDALHATVVKAFDTLDFGDKELPGKKIVPRITAAEVEALLPQTEKIINNEITVKDGDKTWKLTSEQLLGYLIFQRDKEKNNVELELSEPRLEAFVEELEQEVNQLPRGQVTSMEGKKVTGFKIIKEGSELDKGNFIATFRDAYFNSKKMVEISKISVSGPPDKEKYGILELLGEGSSTYKGSATGRIHNLSLAAERTSGVLVAPGATYSMNNSIGDISAATGYDVAYIIKDGRTVLGSGGGVCQTSTTLFRAVLNSGLPIVMRYPHAYRVSYYEQDQPVGFDAAIYQPSWDFRFKNDTEHYVLVQSEVDPANYTLKFQIFGTSDGRKVEITEPVVTGQTPPPPALYQDDPTLAKGVTKQVDFPAWGAKVTYSRTVTRDGEELFVDNFAGRYQPWRAVYLVGTKE</sequence>
<dbReference type="Pfam" id="PF12229">
    <property type="entry name" value="PG_binding_4"/>
    <property type="match status" value="1"/>
</dbReference>
<keyword evidence="2" id="KW-1133">Transmembrane helix</keyword>
<name>A0A3D0ZPT7_UNCKA</name>
<gene>
    <name evidence="4" type="ORF">DEP93_01505</name>
</gene>
<keyword evidence="2" id="KW-0472">Membrane</keyword>
<proteinExistence type="predicted"/>